<protein>
    <submittedName>
        <fullName evidence="2">Uncharacterized protein</fullName>
    </submittedName>
</protein>
<name>A0A4U5MQT9_STECR</name>
<feature type="region of interest" description="Disordered" evidence="1">
    <location>
        <begin position="62"/>
        <end position="84"/>
    </location>
</feature>
<accession>A0A4U5MQT9</accession>
<feature type="compositionally biased region" description="Acidic residues" evidence="1">
    <location>
        <begin position="41"/>
        <end position="50"/>
    </location>
</feature>
<feature type="region of interest" description="Disordered" evidence="1">
    <location>
        <begin position="31"/>
        <end position="50"/>
    </location>
</feature>
<evidence type="ECO:0000313" key="2">
    <source>
        <dbReference type="EMBL" id="TKR71958.1"/>
    </source>
</evidence>
<sequence length="122" mass="13996">MIEHTLVTVRGWFWKVVNTLMMFIQPAQVVEEGPLRTTEEQQGESDFEDEIAAERRQEIAAKRRQAREERNARTHPPTGILDSKRESVVPGRLVVNPELDIYIIVSEPLFDESDSDSNSSED</sequence>
<feature type="compositionally biased region" description="Basic and acidic residues" evidence="1">
    <location>
        <begin position="62"/>
        <end position="72"/>
    </location>
</feature>
<comment type="caution">
    <text evidence="2">The sequence shown here is derived from an EMBL/GenBank/DDBJ whole genome shotgun (WGS) entry which is preliminary data.</text>
</comment>
<dbReference type="Proteomes" id="UP000298663">
    <property type="component" value="Unassembled WGS sequence"/>
</dbReference>
<reference evidence="2 3" key="2">
    <citation type="journal article" date="2019" name="G3 (Bethesda)">
        <title>Hybrid Assembly of the Genome of the Entomopathogenic Nematode Steinernema carpocapsae Identifies the X-Chromosome.</title>
        <authorList>
            <person name="Serra L."/>
            <person name="Macchietto M."/>
            <person name="Macias-Munoz A."/>
            <person name="McGill C.J."/>
            <person name="Rodriguez I.M."/>
            <person name="Rodriguez B."/>
            <person name="Murad R."/>
            <person name="Mortazavi A."/>
        </authorList>
    </citation>
    <scope>NUCLEOTIDE SEQUENCE [LARGE SCALE GENOMIC DNA]</scope>
    <source>
        <strain evidence="2 3">ALL</strain>
    </source>
</reference>
<organism evidence="2 3">
    <name type="scientific">Steinernema carpocapsae</name>
    <name type="common">Entomopathogenic nematode</name>
    <dbReference type="NCBI Taxonomy" id="34508"/>
    <lineage>
        <taxon>Eukaryota</taxon>
        <taxon>Metazoa</taxon>
        <taxon>Ecdysozoa</taxon>
        <taxon>Nematoda</taxon>
        <taxon>Chromadorea</taxon>
        <taxon>Rhabditida</taxon>
        <taxon>Tylenchina</taxon>
        <taxon>Panagrolaimomorpha</taxon>
        <taxon>Strongyloidoidea</taxon>
        <taxon>Steinernematidae</taxon>
        <taxon>Steinernema</taxon>
    </lineage>
</organism>
<gene>
    <name evidence="2" type="ORF">L596_019486</name>
</gene>
<evidence type="ECO:0000256" key="1">
    <source>
        <dbReference type="SAM" id="MobiDB-lite"/>
    </source>
</evidence>
<keyword evidence="3" id="KW-1185">Reference proteome</keyword>
<reference evidence="2 3" key="1">
    <citation type="journal article" date="2015" name="Genome Biol.">
        <title>Comparative genomics of Steinernema reveals deeply conserved gene regulatory networks.</title>
        <authorList>
            <person name="Dillman A.R."/>
            <person name="Macchietto M."/>
            <person name="Porter C.F."/>
            <person name="Rogers A."/>
            <person name="Williams B."/>
            <person name="Antoshechkin I."/>
            <person name="Lee M.M."/>
            <person name="Goodwin Z."/>
            <person name="Lu X."/>
            <person name="Lewis E.E."/>
            <person name="Goodrich-Blair H."/>
            <person name="Stock S.P."/>
            <person name="Adams B.J."/>
            <person name="Sternberg P.W."/>
            <person name="Mortazavi A."/>
        </authorList>
    </citation>
    <scope>NUCLEOTIDE SEQUENCE [LARGE SCALE GENOMIC DNA]</scope>
    <source>
        <strain evidence="2 3">ALL</strain>
    </source>
</reference>
<proteinExistence type="predicted"/>
<evidence type="ECO:0000313" key="3">
    <source>
        <dbReference type="Proteomes" id="UP000298663"/>
    </source>
</evidence>
<dbReference type="EMBL" id="AZBU02000006">
    <property type="protein sequence ID" value="TKR71958.1"/>
    <property type="molecule type" value="Genomic_DNA"/>
</dbReference>
<dbReference type="AlphaFoldDB" id="A0A4U5MQT9"/>